<comment type="caution">
    <text evidence="2">The sequence shown here is derived from an EMBL/GenBank/DDBJ whole genome shotgun (WGS) entry which is preliminary data.</text>
</comment>
<keyword evidence="1" id="KW-0472">Membrane</keyword>
<dbReference type="AlphaFoldDB" id="T0YE24"/>
<feature type="transmembrane region" description="Helical" evidence="1">
    <location>
        <begin position="165"/>
        <end position="185"/>
    </location>
</feature>
<gene>
    <name evidence="2" type="ORF">B1B_18147</name>
</gene>
<keyword evidence="1" id="KW-1133">Transmembrane helix</keyword>
<proteinExistence type="predicted"/>
<sequence length="187" mass="19272">GLPSGTSWYVNITGEPSSGAISGTSYSVSLPNGSYSYSVSTSNKEYSPSYTNPFTVNGNTVSNPITFSKVTYTVTFTESGLPSGTAWYVNITGTNKSSTSTTISFTEPNGTYSYTTGTTSNYTANISSGSIAVNGSSQNKTITFTATKVKKPLSPAPAGLSSIDIAIIGGVVAIAVIGSAVTIMMRR</sequence>
<evidence type="ECO:0000313" key="2">
    <source>
        <dbReference type="EMBL" id="EQD31418.1"/>
    </source>
</evidence>
<keyword evidence="1" id="KW-0812">Transmembrane</keyword>
<feature type="non-terminal residue" evidence="2">
    <location>
        <position position="187"/>
    </location>
</feature>
<accession>T0YE24</accession>
<protein>
    <submittedName>
        <fullName evidence="2">Thermopsin</fullName>
    </submittedName>
</protein>
<evidence type="ECO:0000256" key="1">
    <source>
        <dbReference type="SAM" id="Phobius"/>
    </source>
</evidence>
<name>T0YE24_9ZZZZ</name>
<reference evidence="2" key="1">
    <citation type="submission" date="2013-08" db="EMBL/GenBank/DDBJ databases">
        <authorList>
            <person name="Mendez C."/>
            <person name="Richter M."/>
            <person name="Ferrer M."/>
            <person name="Sanchez J."/>
        </authorList>
    </citation>
    <scope>NUCLEOTIDE SEQUENCE</scope>
</reference>
<feature type="non-terminal residue" evidence="2">
    <location>
        <position position="1"/>
    </location>
</feature>
<dbReference type="EMBL" id="AUZY01012138">
    <property type="protein sequence ID" value="EQD31418.1"/>
    <property type="molecule type" value="Genomic_DNA"/>
</dbReference>
<organism evidence="2">
    <name type="scientific">mine drainage metagenome</name>
    <dbReference type="NCBI Taxonomy" id="410659"/>
    <lineage>
        <taxon>unclassified sequences</taxon>
        <taxon>metagenomes</taxon>
        <taxon>ecological metagenomes</taxon>
    </lineage>
</organism>
<reference evidence="2" key="2">
    <citation type="journal article" date="2014" name="ISME J.">
        <title>Microbial stratification in low pH oxic and suboxic macroscopic growths along an acid mine drainage.</title>
        <authorList>
            <person name="Mendez-Garcia C."/>
            <person name="Mesa V."/>
            <person name="Sprenger R.R."/>
            <person name="Richter M."/>
            <person name="Diez M.S."/>
            <person name="Solano J."/>
            <person name="Bargiela R."/>
            <person name="Golyshina O.V."/>
            <person name="Manteca A."/>
            <person name="Ramos J.L."/>
            <person name="Gallego J.R."/>
            <person name="Llorente I."/>
            <person name="Martins Dos Santos V.A."/>
            <person name="Jensen O.N."/>
            <person name="Pelaez A.I."/>
            <person name="Sanchez J."/>
            <person name="Ferrer M."/>
        </authorList>
    </citation>
    <scope>NUCLEOTIDE SEQUENCE</scope>
</reference>